<evidence type="ECO:0000256" key="5">
    <source>
        <dbReference type="SAM" id="MobiDB-lite"/>
    </source>
</evidence>
<name>A0A1Y0EC36_9RHOB</name>
<accession>A0A1Y0EC36</accession>
<feature type="domain" description="Metallo-beta-lactamase" evidence="7">
    <location>
        <begin position="100"/>
        <end position="282"/>
    </location>
</feature>
<dbReference type="GO" id="GO:0008270">
    <property type="term" value="F:zinc ion binding"/>
    <property type="evidence" value="ECO:0007669"/>
    <property type="project" value="InterPro"/>
</dbReference>
<dbReference type="Gene3D" id="3.60.15.10">
    <property type="entry name" value="Ribonuclease Z/Hydroxyacylglutathione hydrolase-like"/>
    <property type="match status" value="1"/>
</dbReference>
<evidence type="ECO:0000256" key="2">
    <source>
        <dbReference type="ARBA" id="ARBA00022723"/>
    </source>
</evidence>
<dbReference type="AlphaFoldDB" id="A0A1Y0EC36"/>
<dbReference type="InterPro" id="IPR051453">
    <property type="entry name" value="MBL_Glyoxalase_II"/>
</dbReference>
<keyword evidence="6" id="KW-0732">Signal</keyword>
<keyword evidence="3 8" id="KW-0378">Hydrolase</keyword>
<dbReference type="CDD" id="cd16280">
    <property type="entry name" value="metallo-hydrolase-like_MBL-fold"/>
    <property type="match status" value="1"/>
</dbReference>
<dbReference type="KEGG" id="lvs:LOKVESSMR4R_01852"/>
<dbReference type="PANTHER" id="PTHR46233:SF3">
    <property type="entry name" value="HYDROXYACYLGLUTATHIONE HYDROLASE GLOC"/>
    <property type="match status" value="1"/>
</dbReference>
<evidence type="ECO:0000256" key="4">
    <source>
        <dbReference type="ARBA" id="ARBA00022833"/>
    </source>
</evidence>
<dbReference type="EC" id="3.5.2.6" evidence="8"/>
<keyword evidence="2" id="KW-0479">Metal-binding</keyword>
<dbReference type="RefSeq" id="WP_087207751.1">
    <property type="nucleotide sequence ID" value="NZ_CP021431.1"/>
</dbReference>
<dbReference type="InterPro" id="IPR001018">
    <property type="entry name" value="Beta-lactamase_class-B_CS"/>
</dbReference>
<dbReference type="SMART" id="SM00849">
    <property type="entry name" value="Lactamase_B"/>
    <property type="match status" value="1"/>
</dbReference>
<sequence length="341" mass="35722">MIRRGIAPFVAACLAAAPLQAQDMAEAEAQARIGLAAAADFPGYASLCDLQARIRDVNAPRAPRPATATGAAQQQRQGNAPQPIPPTQLFDNLWVLGTESVTAFLYGTPAGYILIDGLNTDAEAQKFVFDGLTAVGIDPRAITAVLVTHGHGDHYGGADLVAERLGIDVLMTQEDWDLVASLGTHPRFGPPPQPGGTVTDGQVLRFGESTLRIFVTPGHTPGTISPILDLRDGDSVHRALLWGGTGFNFGRFPGIFRQYAASARRAGALADAEGVDVLLSAHPRRDGTLDKLAALASRAPGAPHPFVAGDSGHALFTVLEHCALAQAARITAAVQSDKQNP</sequence>
<organism evidence="8 9">
    <name type="scientific">Yoonia vestfoldensis</name>
    <dbReference type="NCBI Taxonomy" id="245188"/>
    <lineage>
        <taxon>Bacteria</taxon>
        <taxon>Pseudomonadati</taxon>
        <taxon>Pseudomonadota</taxon>
        <taxon>Alphaproteobacteria</taxon>
        <taxon>Rhodobacterales</taxon>
        <taxon>Paracoccaceae</taxon>
        <taxon>Yoonia</taxon>
    </lineage>
</organism>
<dbReference type="EMBL" id="CP021431">
    <property type="protein sequence ID" value="ARU01165.1"/>
    <property type="molecule type" value="Genomic_DNA"/>
</dbReference>
<evidence type="ECO:0000259" key="7">
    <source>
        <dbReference type="SMART" id="SM00849"/>
    </source>
</evidence>
<evidence type="ECO:0000313" key="8">
    <source>
        <dbReference type="EMBL" id="ARU01165.1"/>
    </source>
</evidence>
<gene>
    <name evidence="8" type="ORF">LOKVESSMR4R_01852</name>
</gene>
<proteinExistence type="predicted"/>
<dbReference type="Proteomes" id="UP000195273">
    <property type="component" value="Chromosome"/>
</dbReference>
<feature type="region of interest" description="Disordered" evidence="5">
    <location>
        <begin position="60"/>
        <end position="84"/>
    </location>
</feature>
<evidence type="ECO:0000256" key="6">
    <source>
        <dbReference type="SAM" id="SignalP"/>
    </source>
</evidence>
<evidence type="ECO:0000256" key="3">
    <source>
        <dbReference type="ARBA" id="ARBA00022801"/>
    </source>
</evidence>
<dbReference type="Pfam" id="PF00753">
    <property type="entry name" value="Lactamase_B"/>
    <property type="match status" value="1"/>
</dbReference>
<dbReference type="InterPro" id="IPR001279">
    <property type="entry name" value="Metallo-B-lactamas"/>
</dbReference>
<reference evidence="8 9" key="1">
    <citation type="submission" date="2017-05" db="EMBL/GenBank/DDBJ databases">
        <title>Genome Sequence of Loktanella vestfoldensis Strain SMR4r Isolated from a Culture of the Diatom Skeletonema marinoi.</title>
        <authorList>
            <person name="Topel M."/>
            <person name="Pinder M.I.M."/>
            <person name="Johansson O.N."/>
            <person name="Kourtchenko O."/>
            <person name="Godhe A."/>
            <person name="Clarke A.K."/>
        </authorList>
    </citation>
    <scope>NUCLEOTIDE SEQUENCE [LARGE SCALE GENOMIC DNA]</scope>
    <source>
        <strain evidence="8 9">SMR4r</strain>
    </source>
</reference>
<keyword evidence="9" id="KW-1185">Reference proteome</keyword>
<comment type="cofactor">
    <cofactor evidence="1">
        <name>Zn(2+)</name>
        <dbReference type="ChEBI" id="CHEBI:29105"/>
    </cofactor>
</comment>
<dbReference type="GO" id="GO:0008800">
    <property type="term" value="F:beta-lactamase activity"/>
    <property type="evidence" value="ECO:0007669"/>
    <property type="project" value="UniProtKB-EC"/>
</dbReference>
<evidence type="ECO:0000313" key="9">
    <source>
        <dbReference type="Proteomes" id="UP000195273"/>
    </source>
</evidence>
<dbReference type="PROSITE" id="PS00743">
    <property type="entry name" value="BETA_LACTAMASE_B_1"/>
    <property type="match status" value="1"/>
</dbReference>
<feature type="signal peptide" evidence="6">
    <location>
        <begin position="1"/>
        <end position="21"/>
    </location>
</feature>
<dbReference type="PANTHER" id="PTHR46233">
    <property type="entry name" value="HYDROXYACYLGLUTATHIONE HYDROLASE GLOC"/>
    <property type="match status" value="1"/>
</dbReference>
<dbReference type="InterPro" id="IPR036866">
    <property type="entry name" value="RibonucZ/Hydroxyglut_hydro"/>
</dbReference>
<feature type="chain" id="PRO_5012123737" evidence="6">
    <location>
        <begin position="22"/>
        <end position="341"/>
    </location>
</feature>
<dbReference type="OrthoDB" id="9773738at2"/>
<dbReference type="SUPFAM" id="SSF56281">
    <property type="entry name" value="Metallo-hydrolase/oxidoreductase"/>
    <property type="match status" value="1"/>
</dbReference>
<dbReference type="GO" id="GO:0017001">
    <property type="term" value="P:antibiotic catabolic process"/>
    <property type="evidence" value="ECO:0007669"/>
    <property type="project" value="InterPro"/>
</dbReference>
<evidence type="ECO:0000256" key="1">
    <source>
        <dbReference type="ARBA" id="ARBA00001947"/>
    </source>
</evidence>
<feature type="compositionally biased region" description="Low complexity" evidence="5">
    <location>
        <begin position="60"/>
        <end position="81"/>
    </location>
</feature>
<protein>
    <submittedName>
        <fullName evidence="8">Metallo-beta-lactamase L1 type 3</fullName>
        <ecNumber evidence="8">3.5.2.6</ecNumber>
    </submittedName>
</protein>
<keyword evidence="4" id="KW-0862">Zinc</keyword>